<dbReference type="PANTHER" id="PTHR37422">
    <property type="entry name" value="TEICHURONIC ACID BIOSYNTHESIS PROTEIN TUAE"/>
    <property type="match status" value="1"/>
</dbReference>
<evidence type="ECO:0000256" key="4">
    <source>
        <dbReference type="ARBA" id="ARBA00023136"/>
    </source>
</evidence>
<keyword evidence="3 5" id="KW-1133">Transmembrane helix</keyword>
<dbReference type="InterPro" id="IPR051533">
    <property type="entry name" value="WaaL-like"/>
</dbReference>
<evidence type="ECO:0000256" key="5">
    <source>
        <dbReference type="SAM" id="Phobius"/>
    </source>
</evidence>
<evidence type="ECO:0000313" key="8">
    <source>
        <dbReference type="Proteomes" id="UP000594464"/>
    </source>
</evidence>
<feature type="transmembrane region" description="Helical" evidence="5">
    <location>
        <begin position="83"/>
        <end position="99"/>
    </location>
</feature>
<dbReference type="GO" id="GO:0016020">
    <property type="term" value="C:membrane"/>
    <property type="evidence" value="ECO:0007669"/>
    <property type="project" value="UniProtKB-SubCell"/>
</dbReference>
<evidence type="ECO:0000256" key="1">
    <source>
        <dbReference type="ARBA" id="ARBA00004141"/>
    </source>
</evidence>
<feature type="transmembrane region" description="Helical" evidence="5">
    <location>
        <begin position="175"/>
        <end position="193"/>
    </location>
</feature>
<name>A0A7T0G2B0_9BACT</name>
<dbReference type="PANTHER" id="PTHR37422:SF13">
    <property type="entry name" value="LIPOPOLYSACCHARIDE BIOSYNTHESIS PROTEIN PA4999-RELATED"/>
    <property type="match status" value="1"/>
</dbReference>
<feature type="transmembrane region" description="Helical" evidence="5">
    <location>
        <begin position="111"/>
        <end position="128"/>
    </location>
</feature>
<reference evidence="8" key="1">
    <citation type="submission" date="2020-02" db="EMBL/GenBank/DDBJ databases">
        <title>Genomic and physiological characterization of two novel Nitrospinaceae genera.</title>
        <authorList>
            <person name="Mueller A.J."/>
            <person name="Jung M.-Y."/>
            <person name="Strachan C.R."/>
            <person name="Herbold C.W."/>
            <person name="Kirkegaard R.H."/>
            <person name="Daims H."/>
        </authorList>
    </citation>
    <scope>NUCLEOTIDE SEQUENCE [LARGE SCALE GENOMIC DNA]</scope>
</reference>
<evidence type="ECO:0000256" key="3">
    <source>
        <dbReference type="ARBA" id="ARBA00022989"/>
    </source>
</evidence>
<dbReference type="EMBL" id="CP048620">
    <property type="protein sequence ID" value="QPJ64051.1"/>
    <property type="molecule type" value="Genomic_DNA"/>
</dbReference>
<comment type="subcellular location">
    <subcellularLocation>
        <location evidence="1">Membrane</location>
        <topology evidence="1">Multi-pass membrane protein</topology>
    </subcellularLocation>
</comment>
<dbReference type="AlphaFoldDB" id="A0A7T0G2B0"/>
<feature type="transmembrane region" description="Helical" evidence="5">
    <location>
        <begin position="299"/>
        <end position="321"/>
    </location>
</feature>
<protein>
    <recommendedName>
        <fullName evidence="6">O-antigen ligase-related domain-containing protein</fullName>
    </recommendedName>
</protein>
<keyword evidence="2 5" id="KW-0812">Transmembrane</keyword>
<keyword evidence="4 5" id="KW-0472">Membrane</keyword>
<organism evidence="7 8">
    <name type="scientific">Candidatus Nitrohelix vancouverensis</name>
    <dbReference type="NCBI Taxonomy" id="2705534"/>
    <lineage>
        <taxon>Bacteria</taxon>
        <taxon>Pseudomonadati</taxon>
        <taxon>Nitrospinota/Tectimicrobiota group</taxon>
        <taxon>Nitrospinota</taxon>
        <taxon>Nitrospinia</taxon>
        <taxon>Nitrospinales</taxon>
        <taxon>Nitrospinaceae</taxon>
        <taxon>Candidatus Nitrohelix</taxon>
    </lineage>
</organism>
<feature type="transmembrane region" description="Helical" evidence="5">
    <location>
        <begin position="213"/>
        <end position="231"/>
    </location>
</feature>
<feature type="domain" description="O-antigen ligase-related" evidence="6">
    <location>
        <begin position="179"/>
        <end position="314"/>
    </location>
</feature>
<feature type="transmembrane region" description="Helical" evidence="5">
    <location>
        <begin position="341"/>
        <end position="363"/>
    </location>
</feature>
<evidence type="ECO:0000313" key="7">
    <source>
        <dbReference type="EMBL" id="QPJ64051.1"/>
    </source>
</evidence>
<sequence length="392" mass="43824">MNETNLILDRIIMGSLFGFVAFSLFSISLTQIACGLGGLAWITKVIINHSHKELHLPLKYPLLAFSLACILAVATAIDPENSFPSLKRLLEILIFFWAVNTIGNETLRNRLILVLILAGALSTFSGFYQVSQLGFGTNSRAEGSMSVYMTFAGLLMMVGLLALSRLLFIEPVNKWVALGFFLITLCLVLTYARQAWLGFLAGTILLVWFRKKILLAAIPVLIGLIFVLSPWELQDRYKSMLDLKDRNLTIRLALWDSGLRAFADYPVTGCGFKCMDKIYSRYPDPTGFLERMRGLHNNFIQLAVDTGILGVGSWIAIWVAYFMALYKKISASNRDQPEYAVAMGSLAAMSGFLVGGIFEVNFYDSEVSMLMYFIMALPFASEPNKMKETIKR</sequence>
<accession>A0A7T0G2B0</accession>
<feature type="transmembrane region" description="Helical" evidence="5">
    <location>
        <begin position="12"/>
        <end position="39"/>
    </location>
</feature>
<evidence type="ECO:0000256" key="2">
    <source>
        <dbReference type="ARBA" id="ARBA00022692"/>
    </source>
</evidence>
<dbReference type="InterPro" id="IPR007016">
    <property type="entry name" value="O-antigen_ligase-rel_domated"/>
</dbReference>
<feature type="transmembrane region" description="Helical" evidence="5">
    <location>
        <begin position="148"/>
        <end position="168"/>
    </location>
</feature>
<dbReference type="Pfam" id="PF04932">
    <property type="entry name" value="Wzy_C"/>
    <property type="match status" value="1"/>
</dbReference>
<evidence type="ECO:0000259" key="6">
    <source>
        <dbReference type="Pfam" id="PF04932"/>
    </source>
</evidence>
<dbReference type="Proteomes" id="UP000594464">
    <property type="component" value="Chromosome"/>
</dbReference>
<proteinExistence type="predicted"/>
<gene>
    <name evidence="7" type="ORF">G3M78_00975</name>
</gene>
<feature type="transmembrane region" description="Helical" evidence="5">
    <location>
        <begin position="60"/>
        <end position="77"/>
    </location>
</feature>
<dbReference type="KEGG" id="nva:G3M78_00975"/>